<comment type="similarity">
    <text evidence="2 7">Belongs to the ArgR family.</text>
</comment>
<dbReference type="EMBL" id="CP039381">
    <property type="protein sequence ID" value="QCT07519.1"/>
    <property type="molecule type" value="Genomic_DNA"/>
</dbReference>
<dbReference type="UniPathway" id="UPA00068"/>
<dbReference type="PANTHER" id="PTHR34471:SF1">
    <property type="entry name" value="ARGININE REPRESSOR"/>
    <property type="match status" value="1"/>
</dbReference>
<comment type="function">
    <text evidence="7">Regulates arginine biosynthesis genes.</text>
</comment>
<dbReference type="GO" id="GO:0006526">
    <property type="term" value="P:L-arginine biosynthetic process"/>
    <property type="evidence" value="ECO:0007669"/>
    <property type="project" value="UniProtKB-UniPathway"/>
</dbReference>
<comment type="pathway">
    <text evidence="7">Amino-acid biosynthesis; L-arginine biosynthesis [regulation].</text>
</comment>
<keyword evidence="6 7" id="KW-0804">Transcription</keyword>
<dbReference type="GO" id="GO:0005737">
    <property type="term" value="C:cytoplasm"/>
    <property type="evidence" value="ECO:0007669"/>
    <property type="project" value="UniProtKB-SubCell"/>
</dbReference>
<dbReference type="HAMAP" id="MF_00173">
    <property type="entry name" value="Arg_repressor"/>
    <property type="match status" value="1"/>
</dbReference>
<dbReference type="AlphaFoldDB" id="A0A4P8XZ54"/>
<dbReference type="PANTHER" id="PTHR34471">
    <property type="entry name" value="ARGININE REPRESSOR"/>
    <property type="match status" value="1"/>
</dbReference>
<dbReference type="SUPFAM" id="SSF46785">
    <property type="entry name" value="Winged helix' DNA-binding domain"/>
    <property type="match status" value="1"/>
</dbReference>
<evidence type="ECO:0000259" key="10">
    <source>
        <dbReference type="Pfam" id="PF02863"/>
    </source>
</evidence>
<dbReference type="Gene3D" id="1.10.10.10">
    <property type="entry name" value="Winged helix-like DNA-binding domain superfamily/Winged helix DNA-binding domain"/>
    <property type="match status" value="1"/>
</dbReference>
<dbReference type="SUPFAM" id="SSF55252">
    <property type="entry name" value="C-terminal domain of arginine repressor"/>
    <property type="match status" value="1"/>
</dbReference>
<dbReference type="GO" id="GO:1900079">
    <property type="term" value="P:regulation of arginine biosynthetic process"/>
    <property type="evidence" value="ECO:0007669"/>
    <property type="project" value="UniProtKB-UniRule"/>
</dbReference>
<dbReference type="OrthoDB" id="9807089at2"/>
<dbReference type="PRINTS" id="PR01467">
    <property type="entry name" value="ARGREPRESSOR"/>
</dbReference>
<dbReference type="InterPro" id="IPR036390">
    <property type="entry name" value="WH_DNA-bd_sf"/>
</dbReference>
<evidence type="ECO:0000256" key="7">
    <source>
        <dbReference type="HAMAP-Rule" id="MF_00173"/>
    </source>
</evidence>
<evidence type="ECO:0000256" key="2">
    <source>
        <dbReference type="ARBA" id="ARBA00008316"/>
    </source>
</evidence>
<evidence type="ECO:0000256" key="6">
    <source>
        <dbReference type="ARBA" id="ARBA00023163"/>
    </source>
</evidence>
<name>A0A4P8XZ54_9FIRM</name>
<keyword evidence="3 7" id="KW-0963">Cytoplasm</keyword>
<accession>A0A4P8XZ54</accession>
<evidence type="ECO:0000313" key="11">
    <source>
        <dbReference type="EMBL" id="QCT07519.1"/>
    </source>
</evidence>
<dbReference type="GO" id="GO:0034618">
    <property type="term" value="F:arginine binding"/>
    <property type="evidence" value="ECO:0007669"/>
    <property type="project" value="InterPro"/>
</dbReference>
<keyword evidence="7" id="KW-0678">Repressor</keyword>
<dbReference type="GO" id="GO:0003677">
    <property type="term" value="F:DNA binding"/>
    <property type="evidence" value="ECO:0007669"/>
    <property type="project" value="UniProtKB-KW"/>
</dbReference>
<dbReference type="InterPro" id="IPR020899">
    <property type="entry name" value="Arg_repress_C"/>
</dbReference>
<dbReference type="Proteomes" id="UP000301475">
    <property type="component" value="Chromosome"/>
</dbReference>
<keyword evidence="5 7" id="KW-0238">DNA-binding</keyword>
<dbReference type="InterPro" id="IPR001669">
    <property type="entry name" value="Arg_repress"/>
</dbReference>
<protein>
    <recommendedName>
        <fullName evidence="7 8">Arginine repressor</fullName>
    </recommendedName>
</protein>
<evidence type="ECO:0000259" key="9">
    <source>
        <dbReference type="Pfam" id="PF01316"/>
    </source>
</evidence>
<dbReference type="Pfam" id="PF01316">
    <property type="entry name" value="Arg_repressor"/>
    <property type="match status" value="1"/>
</dbReference>
<dbReference type="NCBIfam" id="TIGR01529">
    <property type="entry name" value="argR_whole"/>
    <property type="match status" value="1"/>
</dbReference>
<dbReference type="GO" id="GO:0051259">
    <property type="term" value="P:protein complex oligomerization"/>
    <property type="evidence" value="ECO:0007669"/>
    <property type="project" value="InterPro"/>
</dbReference>
<comment type="subcellular location">
    <subcellularLocation>
        <location evidence="1 7">Cytoplasm</location>
    </subcellularLocation>
</comment>
<keyword evidence="12" id="KW-1185">Reference proteome</keyword>
<keyword evidence="7" id="KW-0055">Arginine biosynthesis</keyword>
<proteinExistence type="inferred from homology"/>
<dbReference type="Gene3D" id="3.30.1360.40">
    <property type="match status" value="1"/>
</dbReference>
<keyword evidence="7" id="KW-0028">Amino-acid biosynthesis</keyword>
<evidence type="ECO:0000256" key="8">
    <source>
        <dbReference type="NCBIfam" id="TIGR01529"/>
    </source>
</evidence>
<dbReference type="RefSeq" id="WP_022506198.1">
    <property type="nucleotide sequence ID" value="NZ_CP039381.1"/>
</dbReference>
<dbReference type="Pfam" id="PF02863">
    <property type="entry name" value="Arg_repressor_C"/>
    <property type="match status" value="1"/>
</dbReference>
<feature type="domain" description="Arginine repressor C-terminal" evidence="10">
    <location>
        <begin position="80"/>
        <end position="146"/>
    </location>
</feature>
<dbReference type="InterPro" id="IPR036388">
    <property type="entry name" value="WH-like_DNA-bd_sf"/>
</dbReference>
<evidence type="ECO:0000256" key="1">
    <source>
        <dbReference type="ARBA" id="ARBA00004496"/>
    </source>
</evidence>
<sequence length="148" mass="16655">MKLRRHEAIIDLVNNQDINTQEELMENLQKQGFKVTQATVSRDIKELRIFKALGKDGKYRYSTGGRNALDKTSGFESLFASSVEEVDSAENIVVIKTMTGMAQAVCMSLDNIDFENIVGTIAGDDTIFVLCRNLKATEEMLNKFRKLI</sequence>
<dbReference type="InterPro" id="IPR020900">
    <property type="entry name" value="Arg_repress_DNA-bd"/>
</dbReference>
<reference evidence="11 12" key="1">
    <citation type="submission" date="2019-04" db="EMBL/GenBank/DDBJ databases">
        <authorList>
            <person name="Embree M."/>
            <person name="Gaffney J.R."/>
        </authorList>
    </citation>
    <scope>NUCLEOTIDE SEQUENCE [LARGE SCALE GENOMIC DNA]</scope>
    <source>
        <strain evidence="11 12">JE7A12</strain>
    </source>
</reference>
<organism evidence="11 12">
    <name type="scientific">Ruminococcus bovis</name>
    <dbReference type="NCBI Taxonomy" id="2564099"/>
    <lineage>
        <taxon>Bacteria</taxon>
        <taxon>Bacillati</taxon>
        <taxon>Bacillota</taxon>
        <taxon>Clostridia</taxon>
        <taxon>Eubacteriales</taxon>
        <taxon>Oscillospiraceae</taxon>
        <taxon>Ruminococcus</taxon>
    </lineage>
</organism>
<keyword evidence="4 7" id="KW-0805">Transcription regulation</keyword>
<evidence type="ECO:0000256" key="5">
    <source>
        <dbReference type="ARBA" id="ARBA00023125"/>
    </source>
</evidence>
<evidence type="ECO:0000256" key="4">
    <source>
        <dbReference type="ARBA" id="ARBA00023015"/>
    </source>
</evidence>
<feature type="domain" description="Arginine repressor DNA-binding" evidence="9">
    <location>
        <begin position="2"/>
        <end position="62"/>
    </location>
</feature>
<evidence type="ECO:0000313" key="12">
    <source>
        <dbReference type="Proteomes" id="UP000301475"/>
    </source>
</evidence>
<gene>
    <name evidence="7 11" type="primary">argR</name>
    <name evidence="11" type="ORF">E5Z56_09195</name>
</gene>
<dbReference type="GO" id="GO:0003700">
    <property type="term" value="F:DNA-binding transcription factor activity"/>
    <property type="evidence" value="ECO:0007669"/>
    <property type="project" value="UniProtKB-UniRule"/>
</dbReference>
<dbReference type="InterPro" id="IPR036251">
    <property type="entry name" value="Arg_repress_C_sf"/>
</dbReference>
<evidence type="ECO:0000256" key="3">
    <source>
        <dbReference type="ARBA" id="ARBA00022490"/>
    </source>
</evidence>
<dbReference type="KEGG" id="ruj:E5Z56_09195"/>